<organism evidence="14 15">
    <name type="scientific">Mycoemilia scoparia</name>
    <dbReference type="NCBI Taxonomy" id="417184"/>
    <lineage>
        <taxon>Eukaryota</taxon>
        <taxon>Fungi</taxon>
        <taxon>Fungi incertae sedis</taxon>
        <taxon>Zoopagomycota</taxon>
        <taxon>Kickxellomycotina</taxon>
        <taxon>Kickxellomycetes</taxon>
        <taxon>Kickxellales</taxon>
        <taxon>Kickxellaceae</taxon>
        <taxon>Mycoemilia</taxon>
    </lineage>
</organism>
<dbReference type="GO" id="GO:0004818">
    <property type="term" value="F:glutamate-tRNA ligase activity"/>
    <property type="evidence" value="ECO:0007669"/>
    <property type="project" value="UniProtKB-EC"/>
</dbReference>
<dbReference type="AlphaFoldDB" id="A0A9W8AAV8"/>
<comment type="similarity">
    <text evidence="2">Belongs to the class-I aminoacyl-tRNA synthetase family. Glutamate--tRNA ligase type 1 subfamily.</text>
</comment>
<evidence type="ECO:0000259" key="12">
    <source>
        <dbReference type="Pfam" id="PF00749"/>
    </source>
</evidence>
<proteinExistence type="inferred from homology"/>
<dbReference type="Proteomes" id="UP001150538">
    <property type="component" value="Unassembled WGS sequence"/>
</dbReference>
<evidence type="ECO:0000259" key="13">
    <source>
        <dbReference type="Pfam" id="PF19269"/>
    </source>
</evidence>
<dbReference type="InterPro" id="IPR008925">
    <property type="entry name" value="aa_tRNA-synth_I_cd-bd_sf"/>
</dbReference>
<dbReference type="HAMAP" id="MF_00022">
    <property type="entry name" value="Glu_tRNA_synth_type1"/>
    <property type="match status" value="1"/>
</dbReference>
<keyword evidence="8 11" id="KW-0030">Aminoacyl-tRNA synthetase</keyword>
<dbReference type="PRINTS" id="PR00987">
    <property type="entry name" value="TRNASYNTHGLU"/>
</dbReference>
<dbReference type="FunFam" id="3.40.50.620:FF:000045">
    <property type="entry name" value="Glutamate--tRNA ligase, mitochondrial"/>
    <property type="match status" value="1"/>
</dbReference>
<evidence type="ECO:0000256" key="3">
    <source>
        <dbReference type="ARBA" id="ARBA00012835"/>
    </source>
</evidence>
<sequence>MSIFFATRRNYTNALCQIQQHTVKKSKSLKCKRLHTSCIHRQKQINGPVRVRFAPSPTGYLHLGGLRTALFNYLTAKKYGGAFILRIEDTDSKRFVKGATESIIKMLDWAGIRYDEGPGRENSAKGPYFQSQRTDLYRHYTQNLLKNGHAYPCFCKASDLESMRQLAQKRGLPPRYDQRCLNLSQAQVQAKMQTGEPYVIRFRSPDSPISVNDMVYGNIQMKASSLDDAVLLKSDGLPTYHLANVVDDHHMDITHVMRGEEWLVSTPKHLALFKALGWDAPEYIHLPLLLNSDGAKLSKRHGGHADVSSLVKDGYLPEAVVNFVAFLGWNPKTTEEIFTIDSLIDKFSVNGLNRGNPVVNIEKLRWLNKQHLRSRLETNTNVAELVEQARNAIVDQIGTKDRRLEDEKIMQALKLAKDKLVLPSDIVKEAGFLFNNPDLGSDESLKIIQQIPPGHCKKIAEIAIKELEKMDPHLFAHKSQDCMPFLIERSMKETGLKKGQVMKAIRWALTGQKDGPKIPQLLSELGHELVIKRLLIAAQFNFPK</sequence>
<dbReference type="SUPFAM" id="SSF48163">
    <property type="entry name" value="An anticodon-binding domain of class I aminoacyl-tRNA synthetases"/>
    <property type="match status" value="1"/>
</dbReference>
<dbReference type="InterPro" id="IPR004527">
    <property type="entry name" value="Glu-tRNA-ligase_bac/mito"/>
</dbReference>
<dbReference type="InterPro" id="IPR049940">
    <property type="entry name" value="GluQ/Sye"/>
</dbReference>
<dbReference type="GO" id="GO:0005739">
    <property type="term" value="C:mitochondrion"/>
    <property type="evidence" value="ECO:0007669"/>
    <property type="project" value="UniProtKB-SubCell"/>
</dbReference>
<dbReference type="InterPro" id="IPR001412">
    <property type="entry name" value="aa-tRNA-synth_I_CS"/>
</dbReference>
<dbReference type="InterPro" id="IPR033910">
    <property type="entry name" value="GluRS_core"/>
</dbReference>
<reference evidence="14" key="1">
    <citation type="submission" date="2022-07" db="EMBL/GenBank/DDBJ databases">
        <title>Phylogenomic reconstructions and comparative analyses of Kickxellomycotina fungi.</title>
        <authorList>
            <person name="Reynolds N.K."/>
            <person name="Stajich J.E."/>
            <person name="Barry K."/>
            <person name="Grigoriev I.V."/>
            <person name="Crous P."/>
            <person name="Smith M.E."/>
        </authorList>
    </citation>
    <scope>NUCLEOTIDE SEQUENCE</scope>
    <source>
        <strain evidence="14">NBRC 100468</strain>
    </source>
</reference>
<feature type="domain" description="Glutamyl/glutaminyl-tRNA synthetase class Ib catalytic" evidence="12">
    <location>
        <begin position="49"/>
        <end position="366"/>
    </location>
</feature>
<dbReference type="Pfam" id="PF00749">
    <property type="entry name" value="tRNA-synt_1c"/>
    <property type="match status" value="1"/>
</dbReference>
<evidence type="ECO:0000256" key="11">
    <source>
        <dbReference type="RuleBase" id="RU363037"/>
    </source>
</evidence>
<dbReference type="Gene3D" id="1.10.10.350">
    <property type="match status" value="1"/>
</dbReference>
<evidence type="ECO:0000256" key="10">
    <source>
        <dbReference type="ARBA" id="ARBA00072917"/>
    </source>
</evidence>
<accession>A0A9W8AAV8</accession>
<protein>
    <recommendedName>
        <fullName evidence="10">Glutamate--tRNA ligase, mitochondrial</fullName>
        <ecNumber evidence="3">6.1.1.17</ecNumber>
    </recommendedName>
    <alternativeName>
        <fullName evidence="9">Glutamyl-tRNA synthetase</fullName>
    </alternativeName>
</protein>
<dbReference type="GO" id="GO:0005524">
    <property type="term" value="F:ATP binding"/>
    <property type="evidence" value="ECO:0007669"/>
    <property type="project" value="UniProtKB-KW"/>
</dbReference>
<dbReference type="PROSITE" id="PS00178">
    <property type="entry name" value="AA_TRNA_LIGASE_I"/>
    <property type="match status" value="1"/>
</dbReference>
<keyword evidence="15" id="KW-1185">Reference proteome</keyword>
<keyword evidence="6 11" id="KW-0067">ATP-binding</keyword>
<dbReference type="InterPro" id="IPR020751">
    <property type="entry name" value="aa-tRNA-synth_I_codon-bd_sub2"/>
</dbReference>
<dbReference type="CDD" id="cd00808">
    <property type="entry name" value="GluRS_core"/>
    <property type="match status" value="1"/>
</dbReference>
<evidence type="ECO:0000256" key="8">
    <source>
        <dbReference type="ARBA" id="ARBA00023146"/>
    </source>
</evidence>
<feature type="domain" description="Aminoacyl-tRNA synthetase class I anticodon-binding" evidence="13">
    <location>
        <begin position="385"/>
        <end position="535"/>
    </location>
</feature>
<evidence type="ECO:0000256" key="1">
    <source>
        <dbReference type="ARBA" id="ARBA00004173"/>
    </source>
</evidence>
<dbReference type="EC" id="6.1.1.17" evidence="3"/>
<evidence type="ECO:0000256" key="7">
    <source>
        <dbReference type="ARBA" id="ARBA00022917"/>
    </source>
</evidence>
<dbReference type="InterPro" id="IPR014729">
    <property type="entry name" value="Rossmann-like_a/b/a_fold"/>
</dbReference>
<evidence type="ECO:0000256" key="6">
    <source>
        <dbReference type="ARBA" id="ARBA00022840"/>
    </source>
</evidence>
<comment type="caution">
    <text evidence="14">The sequence shown here is derived from an EMBL/GenBank/DDBJ whole genome shotgun (WGS) entry which is preliminary data.</text>
</comment>
<gene>
    <name evidence="14" type="primary">MSE1</name>
    <name evidence="14" type="ORF">H4219_000534</name>
</gene>
<dbReference type="PANTHER" id="PTHR43311:SF2">
    <property type="entry name" value="GLUTAMATE--TRNA LIGASE, MITOCHONDRIAL-RELATED"/>
    <property type="match status" value="1"/>
</dbReference>
<keyword evidence="5 11" id="KW-0547">Nucleotide-binding</keyword>
<evidence type="ECO:0000256" key="5">
    <source>
        <dbReference type="ARBA" id="ARBA00022741"/>
    </source>
</evidence>
<dbReference type="GO" id="GO:0000049">
    <property type="term" value="F:tRNA binding"/>
    <property type="evidence" value="ECO:0007669"/>
    <property type="project" value="InterPro"/>
</dbReference>
<dbReference type="Pfam" id="PF19269">
    <property type="entry name" value="Anticodon_2"/>
    <property type="match status" value="1"/>
</dbReference>
<evidence type="ECO:0000256" key="4">
    <source>
        <dbReference type="ARBA" id="ARBA00022598"/>
    </source>
</evidence>
<dbReference type="NCBIfam" id="TIGR00464">
    <property type="entry name" value="gltX_bact"/>
    <property type="match status" value="1"/>
</dbReference>
<dbReference type="EMBL" id="JANBPU010000003">
    <property type="protein sequence ID" value="KAJ1921800.1"/>
    <property type="molecule type" value="Genomic_DNA"/>
</dbReference>
<keyword evidence="4 11" id="KW-0436">Ligase</keyword>
<dbReference type="GO" id="GO:0006424">
    <property type="term" value="P:glutamyl-tRNA aminoacylation"/>
    <property type="evidence" value="ECO:0007669"/>
    <property type="project" value="InterPro"/>
</dbReference>
<dbReference type="SUPFAM" id="SSF52374">
    <property type="entry name" value="Nucleotidylyl transferase"/>
    <property type="match status" value="1"/>
</dbReference>
<dbReference type="InterPro" id="IPR000924">
    <property type="entry name" value="Glu/Gln-tRNA-synth"/>
</dbReference>
<comment type="subcellular location">
    <subcellularLocation>
        <location evidence="1">Mitochondrion</location>
    </subcellularLocation>
</comment>
<evidence type="ECO:0000313" key="14">
    <source>
        <dbReference type="EMBL" id="KAJ1921800.1"/>
    </source>
</evidence>
<name>A0A9W8AAV8_9FUNG</name>
<dbReference type="InterPro" id="IPR020058">
    <property type="entry name" value="Glu/Gln-tRNA-synth_Ib_cat-dom"/>
</dbReference>
<dbReference type="OrthoDB" id="428822at2759"/>
<evidence type="ECO:0000313" key="15">
    <source>
        <dbReference type="Proteomes" id="UP001150538"/>
    </source>
</evidence>
<dbReference type="Gene3D" id="3.40.50.620">
    <property type="entry name" value="HUPs"/>
    <property type="match status" value="1"/>
</dbReference>
<keyword evidence="7 11" id="KW-0648">Protein biosynthesis</keyword>
<dbReference type="InterPro" id="IPR045462">
    <property type="entry name" value="aa-tRNA-synth_I_cd-bd"/>
</dbReference>
<dbReference type="PANTHER" id="PTHR43311">
    <property type="entry name" value="GLUTAMATE--TRNA LIGASE"/>
    <property type="match status" value="1"/>
</dbReference>
<evidence type="ECO:0000256" key="2">
    <source>
        <dbReference type="ARBA" id="ARBA00007894"/>
    </source>
</evidence>
<evidence type="ECO:0000256" key="9">
    <source>
        <dbReference type="ARBA" id="ARBA00030865"/>
    </source>
</evidence>
<dbReference type="GO" id="GO:0008270">
    <property type="term" value="F:zinc ion binding"/>
    <property type="evidence" value="ECO:0007669"/>
    <property type="project" value="InterPro"/>
</dbReference>